<evidence type="ECO:0000256" key="1">
    <source>
        <dbReference type="ARBA" id="ARBA00001974"/>
    </source>
</evidence>
<dbReference type="InterPro" id="IPR050641">
    <property type="entry name" value="RIFMO-like"/>
</dbReference>
<evidence type="ECO:0000256" key="3">
    <source>
        <dbReference type="ARBA" id="ARBA00022827"/>
    </source>
</evidence>
<keyword evidence="5" id="KW-0560">Oxidoreductase</keyword>
<sequence>MAGAERTAVVVVGAGPVGLLLAGELRLGGTEVVVLEQLPGPTGESRATTVHARTMEILDQRGLLGRFAERLDDVPRDPVSHVGGIPLRLDGLSEPVGGGPVRLAGQWKIPQTRIEEELEKWATGLGAQVRRGHRVTRLCVAENGVEVTTLGPAGQTGRIRAGYLVGCDGENSTVRRLAGFTTTGHDAVRELLRADVAGIEIPGRRFERFPNGLAIASRRPDGVTRVMVHEFGRVPVPRTAPPTFDEVAKSWSRVTGEDISTGEPVWLNAFGDVSRQVTRYRRGRVLLAGDAAHAQMPVGGQALNLGLQDASNLGWKLAAQATGRAHPDLLNSYDAERRPVGARVLTNISAQALLLLGGPEVEAQRAVTAELLGLEPVRRHLAGVISGTGLRYGPSTSPVGAPMPHTGLATDDGPVDTTALLRAGRALLLVMSADGRGHDRVVRSARRRSGQVRVVVGVPGPQGAPDGIGAALVRPDGYLAWTDRQGPEQFDGVLSHWFGDR</sequence>
<comment type="caution">
    <text evidence="5">The sequence shown here is derived from an EMBL/GenBank/DDBJ whole genome shotgun (WGS) entry which is preliminary data.</text>
</comment>
<gene>
    <name evidence="5" type="ORF">KIH74_31045</name>
</gene>
<evidence type="ECO:0000256" key="2">
    <source>
        <dbReference type="ARBA" id="ARBA00022630"/>
    </source>
</evidence>
<evidence type="ECO:0000313" key="6">
    <source>
        <dbReference type="Proteomes" id="UP001197247"/>
    </source>
</evidence>
<dbReference type="PANTHER" id="PTHR43004:SF19">
    <property type="entry name" value="BINDING MONOOXYGENASE, PUTATIVE (JCVI)-RELATED"/>
    <property type="match status" value="1"/>
</dbReference>
<organism evidence="5 6">
    <name type="scientific">Kineosporia corallincola</name>
    <dbReference type="NCBI Taxonomy" id="2835133"/>
    <lineage>
        <taxon>Bacteria</taxon>
        <taxon>Bacillati</taxon>
        <taxon>Actinomycetota</taxon>
        <taxon>Actinomycetes</taxon>
        <taxon>Kineosporiales</taxon>
        <taxon>Kineosporiaceae</taxon>
        <taxon>Kineosporia</taxon>
    </lineage>
</organism>
<proteinExistence type="predicted"/>
<keyword evidence="3" id="KW-0274">FAD</keyword>
<evidence type="ECO:0000313" key="5">
    <source>
        <dbReference type="EMBL" id="MBT0773424.1"/>
    </source>
</evidence>
<dbReference type="InterPro" id="IPR002938">
    <property type="entry name" value="FAD-bd"/>
</dbReference>
<dbReference type="GO" id="GO:0004497">
    <property type="term" value="F:monooxygenase activity"/>
    <property type="evidence" value="ECO:0007669"/>
    <property type="project" value="UniProtKB-KW"/>
</dbReference>
<name>A0ABS5TRL0_9ACTN</name>
<keyword evidence="5" id="KW-0503">Monooxygenase</keyword>
<dbReference type="Gene3D" id="3.40.30.120">
    <property type="match status" value="1"/>
</dbReference>
<dbReference type="Pfam" id="PF21274">
    <property type="entry name" value="Rng_hyd_C"/>
    <property type="match status" value="1"/>
</dbReference>
<dbReference type="PANTHER" id="PTHR43004">
    <property type="entry name" value="TRK SYSTEM POTASSIUM UPTAKE PROTEIN"/>
    <property type="match status" value="1"/>
</dbReference>
<dbReference type="Gene3D" id="3.50.50.60">
    <property type="entry name" value="FAD/NAD(P)-binding domain"/>
    <property type="match status" value="2"/>
</dbReference>
<dbReference type="PRINTS" id="PR00420">
    <property type="entry name" value="RNGMNOXGNASE"/>
</dbReference>
<reference evidence="5 6" key="1">
    <citation type="submission" date="2021-05" db="EMBL/GenBank/DDBJ databases">
        <title>Kineosporia and Streptomyces sp. nov. two new marine actinobacteria isolated from Coral.</title>
        <authorList>
            <person name="Buangrab K."/>
            <person name="Sutthacheep M."/>
            <person name="Yeemin T."/>
            <person name="Harunari E."/>
            <person name="Igarashi Y."/>
            <person name="Kanchanasin P."/>
            <person name="Tanasupawat S."/>
            <person name="Phongsopitanun W."/>
        </authorList>
    </citation>
    <scope>NUCLEOTIDE SEQUENCE [LARGE SCALE GENOMIC DNA]</scope>
    <source>
        <strain evidence="5 6">J2-2</strain>
    </source>
</reference>
<feature type="domain" description="FAD-binding" evidence="4">
    <location>
        <begin position="6"/>
        <end position="346"/>
    </location>
</feature>
<dbReference type="Gene3D" id="3.30.70.2450">
    <property type="match status" value="1"/>
</dbReference>
<dbReference type="Proteomes" id="UP001197247">
    <property type="component" value="Unassembled WGS sequence"/>
</dbReference>
<evidence type="ECO:0000259" key="4">
    <source>
        <dbReference type="Pfam" id="PF01494"/>
    </source>
</evidence>
<dbReference type="EMBL" id="JAHBAY010000017">
    <property type="protein sequence ID" value="MBT0773424.1"/>
    <property type="molecule type" value="Genomic_DNA"/>
</dbReference>
<dbReference type="SUPFAM" id="SSF51905">
    <property type="entry name" value="FAD/NAD(P)-binding domain"/>
    <property type="match status" value="1"/>
</dbReference>
<dbReference type="Pfam" id="PF01494">
    <property type="entry name" value="FAD_binding_3"/>
    <property type="match status" value="1"/>
</dbReference>
<keyword evidence="6" id="KW-1185">Reference proteome</keyword>
<dbReference type="RefSeq" id="WP_214159966.1">
    <property type="nucleotide sequence ID" value="NZ_JAHBAY010000017.1"/>
</dbReference>
<dbReference type="InterPro" id="IPR036188">
    <property type="entry name" value="FAD/NAD-bd_sf"/>
</dbReference>
<keyword evidence="2" id="KW-0285">Flavoprotein</keyword>
<comment type="cofactor">
    <cofactor evidence="1">
        <name>FAD</name>
        <dbReference type="ChEBI" id="CHEBI:57692"/>
    </cofactor>
</comment>
<accession>A0ABS5TRL0</accession>
<protein>
    <submittedName>
        <fullName evidence="5">FAD-dependent monooxygenase</fullName>
    </submittedName>
</protein>